<name>A0A5C6E8N8_9BACT</name>
<dbReference type="Proteomes" id="UP000315471">
    <property type="component" value="Unassembled WGS sequence"/>
</dbReference>
<sequence>MAEHVYPQETEGLTIECVRIVCRPVAGDAENDWDEAKRMIENGICELPTP</sequence>
<evidence type="ECO:0000313" key="2">
    <source>
        <dbReference type="Proteomes" id="UP000315471"/>
    </source>
</evidence>
<reference evidence="1 2" key="1">
    <citation type="submission" date="2019-02" db="EMBL/GenBank/DDBJ databases">
        <title>Deep-cultivation of Planctomycetes and their phenomic and genomic characterization uncovers novel biology.</title>
        <authorList>
            <person name="Wiegand S."/>
            <person name="Jogler M."/>
            <person name="Boedeker C."/>
            <person name="Pinto D."/>
            <person name="Vollmers J."/>
            <person name="Rivas-Marin E."/>
            <person name="Kohn T."/>
            <person name="Peeters S.H."/>
            <person name="Heuer A."/>
            <person name="Rast P."/>
            <person name="Oberbeckmann S."/>
            <person name="Bunk B."/>
            <person name="Jeske O."/>
            <person name="Meyerdierks A."/>
            <person name="Storesund J.E."/>
            <person name="Kallscheuer N."/>
            <person name="Luecker S."/>
            <person name="Lage O.M."/>
            <person name="Pohl T."/>
            <person name="Merkel B.J."/>
            <person name="Hornburger P."/>
            <person name="Mueller R.-W."/>
            <person name="Bruemmer F."/>
            <person name="Labrenz M."/>
            <person name="Spormann A.M."/>
            <person name="Op Den Camp H."/>
            <person name="Overmann J."/>
            <person name="Amann R."/>
            <person name="Jetten M.S.M."/>
            <person name="Mascher T."/>
            <person name="Medema M.H."/>
            <person name="Devos D.P."/>
            <person name="Kaster A.-K."/>
            <person name="Ovreas L."/>
            <person name="Rohde M."/>
            <person name="Galperin M.Y."/>
            <person name="Jogler C."/>
        </authorList>
    </citation>
    <scope>NUCLEOTIDE SEQUENCE [LARGE SCALE GENOMIC DNA]</scope>
    <source>
        <strain evidence="1 2">Q31b</strain>
    </source>
</reference>
<protein>
    <submittedName>
        <fullName evidence="1">Uncharacterized protein</fullName>
    </submittedName>
</protein>
<dbReference type="EMBL" id="SJPY01000001">
    <property type="protein sequence ID" value="TWU44924.1"/>
    <property type="molecule type" value="Genomic_DNA"/>
</dbReference>
<evidence type="ECO:0000313" key="1">
    <source>
        <dbReference type="EMBL" id="TWU44924.1"/>
    </source>
</evidence>
<keyword evidence="2" id="KW-1185">Reference proteome</keyword>
<organism evidence="1 2">
    <name type="scientific">Novipirellula aureliae</name>
    <dbReference type="NCBI Taxonomy" id="2527966"/>
    <lineage>
        <taxon>Bacteria</taxon>
        <taxon>Pseudomonadati</taxon>
        <taxon>Planctomycetota</taxon>
        <taxon>Planctomycetia</taxon>
        <taxon>Pirellulales</taxon>
        <taxon>Pirellulaceae</taxon>
        <taxon>Novipirellula</taxon>
    </lineage>
</organism>
<dbReference type="AlphaFoldDB" id="A0A5C6E8N8"/>
<accession>A0A5C6E8N8</accession>
<gene>
    <name evidence="1" type="ORF">Q31b_00950</name>
</gene>
<proteinExistence type="predicted"/>
<comment type="caution">
    <text evidence="1">The sequence shown here is derived from an EMBL/GenBank/DDBJ whole genome shotgun (WGS) entry which is preliminary data.</text>
</comment>